<organism evidence="1 2">
    <name type="scientific">Methylocystis echinoides</name>
    <dbReference type="NCBI Taxonomy" id="29468"/>
    <lineage>
        <taxon>Bacteria</taxon>
        <taxon>Pseudomonadati</taxon>
        <taxon>Pseudomonadota</taxon>
        <taxon>Alphaproteobacteria</taxon>
        <taxon>Hyphomicrobiales</taxon>
        <taxon>Methylocystaceae</taxon>
        <taxon>Methylocystis</taxon>
    </lineage>
</organism>
<gene>
    <name evidence="1" type="ORF">LMG27198_22550</name>
</gene>
<dbReference type="Gene3D" id="3.30.1460.10">
    <property type="match status" value="1"/>
</dbReference>
<evidence type="ECO:0000313" key="1">
    <source>
        <dbReference type="EMBL" id="GLI93263.1"/>
    </source>
</evidence>
<proteinExistence type="predicted"/>
<evidence type="ECO:0000313" key="2">
    <source>
        <dbReference type="Proteomes" id="UP001144323"/>
    </source>
</evidence>
<reference evidence="1" key="1">
    <citation type="journal article" date="2023" name="Int. J. Syst. Evol. Microbiol.">
        <title>Methylocystis iwaonis sp. nov., a type II methane-oxidizing bacterium from surface soil of a rice paddy field in Japan, and emended description of the genus Methylocystis (ex Whittenbury et al. 1970) Bowman et al. 1993.</title>
        <authorList>
            <person name="Kaise H."/>
            <person name="Sawadogo J.B."/>
            <person name="Alam M.S."/>
            <person name="Ueno C."/>
            <person name="Dianou D."/>
            <person name="Shinjo R."/>
            <person name="Asakawa S."/>
        </authorList>
    </citation>
    <scope>NUCLEOTIDE SEQUENCE</scope>
    <source>
        <strain evidence="1">LMG27198</strain>
    </source>
</reference>
<dbReference type="Pfam" id="PF05932">
    <property type="entry name" value="CesT"/>
    <property type="match status" value="1"/>
</dbReference>
<keyword evidence="2" id="KW-1185">Reference proteome</keyword>
<dbReference type="Proteomes" id="UP001144323">
    <property type="component" value="Unassembled WGS sequence"/>
</dbReference>
<dbReference type="CDD" id="cd16364">
    <property type="entry name" value="T3SC_I-like"/>
    <property type="match status" value="1"/>
</dbReference>
<accession>A0A9W6LS67</accession>
<name>A0A9W6LS67_9HYPH</name>
<evidence type="ECO:0008006" key="3">
    <source>
        <dbReference type="Google" id="ProtNLM"/>
    </source>
</evidence>
<comment type="caution">
    <text evidence="1">The sequence shown here is derived from an EMBL/GenBank/DDBJ whole genome shotgun (WGS) entry which is preliminary data.</text>
</comment>
<sequence length="160" mass="17117">MKAPDPKAYSRLIEDYCRTLGGGDVSVETNASVLGFEDVTIILRHDEIFGRVSMTALVEVLPAETLRRIAPDLLQINGALTCSGGHAFGVESESGEVQLHCSLPLDGLDAEALDAALATLQAKCQAARGLLTALQEGSEQIRKFVESMVSYDPSTVLLRV</sequence>
<protein>
    <recommendedName>
        <fullName evidence="3">Tir chaperone family protein</fullName>
    </recommendedName>
</protein>
<dbReference type="RefSeq" id="WP_281802964.1">
    <property type="nucleotide sequence ID" value="NZ_BSEC01000001.1"/>
</dbReference>
<dbReference type="AlphaFoldDB" id="A0A9W6LS67"/>
<dbReference type="EMBL" id="BSEC01000001">
    <property type="protein sequence ID" value="GLI93263.1"/>
    <property type="molecule type" value="Genomic_DNA"/>
</dbReference>
<dbReference type="GO" id="GO:0030254">
    <property type="term" value="P:protein secretion by the type III secretion system"/>
    <property type="evidence" value="ECO:0007669"/>
    <property type="project" value="InterPro"/>
</dbReference>
<dbReference type="InterPro" id="IPR010261">
    <property type="entry name" value="Tir_chaperone"/>
</dbReference>
<dbReference type="SUPFAM" id="SSF69635">
    <property type="entry name" value="Type III secretory system chaperone-like"/>
    <property type="match status" value="1"/>
</dbReference>